<gene>
    <name evidence="2" type="ORF">BU16DRAFT_221226</name>
</gene>
<dbReference type="EMBL" id="MU004200">
    <property type="protein sequence ID" value="KAF2489029.1"/>
    <property type="molecule type" value="Genomic_DNA"/>
</dbReference>
<feature type="compositionally biased region" description="Polar residues" evidence="1">
    <location>
        <begin position="43"/>
        <end position="53"/>
    </location>
</feature>
<evidence type="ECO:0000256" key="1">
    <source>
        <dbReference type="SAM" id="MobiDB-lite"/>
    </source>
</evidence>
<evidence type="ECO:0000313" key="2">
    <source>
        <dbReference type="EMBL" id="KAF2489029.1"/>
    </source>
</evidence>
<keyword evidence="3" id="KW-1185">Reference proteome</keyword>
<organism evidence="2 3">
    <name type="scientific">Lophium mytilinum</name>
    <dbReference type="NCBI Taxonomy" id="390894"/>
    <lineage>
        <taxon>Eukaryota</taxon>
        <taxon>Fungi</taxon>
        <taxon>Dikarya</taxon>
        <taxon>Ascomycota</taxon>
        <taxon>Pezizomycotina</taxon>
        <taxon>Dothideomycetes</taxon>
        <taxon>Pleosporomycetidae</taxon>
        <taxon>Mytilinidiales</taxon>
        <taxon>Mytilinidiaceae</taxon>
        <taxon>Lophium</taxon>
    </lineage>
</organism>
<dbReference type="InterPro" id="IPR025363">
    <property type="entry name" value="DUF4267"/>
</dbReference>
<accession>A0A6A6QAE7</accession>
<proteinExistence type="predicted"/>
<dbReference type="AlphaFoldDB" id="A0A6A6QAE7"/>
<reference evidence="2" key="1">
    <citation type="journal article" date="2020" name="Stud. Mycol.">
        <title>101 Dothideomycetes genomes: a test case for predicting lifestyles and emergence of pathogens.</title>
        <authorList>
            <person name="Haridas S."/>
            <person name="Albert R."/>
            <person name="Binder M."/>
            <person name="Bloem J."/>
            <person name="Labutti K."/>
            <person name="Salamov A."/>
            <person name="Andreopoulos B."/>
            <person name="Baker S."/>
            <person name="Barry K."/>
            <person name="Bills G."/>
            <person name="Bluhm B."/>
            <person name="Cannon C."/>
            <person name="Castanera R."/>
            <person name="Culley D."/>
            <person name="Daum C."/>
            <person name="Ezra D."/>
            <person name="Gonzalez J."/>
            <person name="Henrissat B."/>
            <person name="Kuo A."/>
            <person name="Liang C."/>
            <person name="Lipzen A."/>
            <person name="Lutzoni F."/>
            <person name="Magnuson J."/>
            <person name="Mondo S."/>
            <person name="Nolan M."/>
            <person name="Ohm R."/>
            <person name="Pangilinan J."/>
            <person name="Park H.-J."/>
            <person name="Ramirez L."/>
            <person name="Alfaro M."/>
            <person name="Sun H."/>
            <person name="Tritt A."/>
            <person name="Yoshinaga Y."/>
            <person name="Zwiers L.-H."/>
            <person name="Turgeon B."/>
            <person name="Goodwin S."/>
            <person name="Spatafora J."/>
            <person name="Crous P."/>
            <person name="Grigoriev I."/>
        </authorList>
    </citation>
    <scope>NUCLEOTIDE SEQUENCE</scope>
    <source>
        <strain evidence="2">CBS 269.34</strain>
    </source>
</reference>
<protein>
    <submittedName>
        <fullName evidence="2">Uncharacterized protein</fullName>
    </submittedName>
</protein>
<name>A0A6A6QAE7_9PEZI</name>
<evidence type="ECO:0000313" key="3">
    <source>
        <dbReference type="Proteomes" id="UP000799750"/>
    </source>
</evidence>
<dbReference type="Proteomes" id="UP000799750">
    <property type="component" value="Unassembled WGS sequence"/>
</dbReference>
<sequence length="171" mass="18828">MDDAAESNFKSLCYVGACKGGSTAFTEISSTRKARSKRRTSSPQPLHSTSPAKLTATMSSRIKHQSQSIIYGLSLASIAYGTYILVNPFSLASTWGVPELADRPTFRAIGVRNVVFGVWMWKMCAARKETEITSMLFCIPFTRIIDWWVMSGYAAELGRRLVLTSGPVIFG</sequence>
<feature type="region of interest" description="Disordered" evidence="1">
    <location>
        <begin position="29"/>
        <end position="53"/>
    </location>
</feature>
<dbReference type="Pfam" id="PF14087">
    <property type="entry name" value="DUF4267"/>
    <property type="match status" value="1"/>
</dbReference>